<evidence type="ECO:0000313" key="1">
    <source>
        <dbReference type="EMBL" id="BAA99346.1"/>
    </source>
</evidence>
<gene>
    <name evidence="1" type="primary">orf110a</name>
</gene>
<dbReference type="RefSeq" id="NP_064035.1">
    <property type="nucleotide sequence ID" value="NC_002511.2"/>
</dbReference>
<keyword evidence="1" id="KW-0496">Mitochondrion</keyword>
<protein>
    <submittedName>
        <fullName evidence="1">Orf110a protein</fullName>
    </submittedName>
</protein>
<dbReference type="GeneID" id="809499"/>
<dbReference type="KEGG" id="bvg:809499"/>
<dbReference type="AlphaFoldDB" id="Q9MFA4"/>
<geneLocation type="mitochondrion" evidence="1"/>
<accession>Q9MFA4</accession>
<sequence>MKFSFQPPYAFCLKAFFFSERGKSSYLCNYGLCRPLFRPSTLLSLSNSVLPDKTDFLPTREGCERLNQVRRMNLYLCTEVAGRRAQLFERNAVVVGSDSTGAECLVEGPK</sequence>
<proteinExistence type="predicted"/>
<name>Q9MFA4_BETVV</name>
<reference evidence="1" key="2">
    <citation type="journal article" date="2006" name="Mol. Genet. Genomics">
        <title>Patterns of partial RNA editing in mitochondrial genes of Beta vulgaris.</title>
        <authorList>
            <person name="Mower J.P."/>
            <person name="Palmer J.D."/>
        </authorList>
    </citation>
    <scope>NUCLEOTIDE SEQUENCE</scope>
</reference>
<organism evidence="1">
    <name type="scientific">Beta vulgaris subsp. vulgaris</name>
    <name type="common">Beet</name>
    <dbReference type="NCBI Taxonomy" id="3555"/>
    <lineage>
        <taxon>Eukaryota</taxon>
        <taxon>Viridiplantae</taxon>
        <taxon>Streptophyta</taxon>
        <taxon>Embryophyta</taxon>
        <taxon>Tracheophyta</taxon>
        <taxon>Spermatophyta</taxon>
        <taxon>Magnoliopsida</taxon>
        <taxon>eudicotyledons</taxon>
        <taxon>Gunneridae</taxon>
        <taxon>Pentapetalae</taxon>
        <taxon>Caryophyllales</taxon>
        <taxon>Chenopodiaceae</taxon>
        <taxon>Betoideae</taxon>
        <taxon>Beta</taxon>
    </lineage>
</organism>
<reference evidence="1" key="1">
    <citation type="journal article" date="2000" name="Nucleic Acids Res.">
        <title>The complete nucleotide sequence of the mitochondrial genome of sugar beet (Beta vulgaris L.) reveals a novel gene for tRNACys(GCA).</title>
        <authorList>
            <person name="Kubo T."/>
            <person name="Nishizawa S."/>
            <person name="Sugawara A."/>
            <person name="Itchoda N."/>
            <person name="Estiati A."/>
            <person name="Mikami T."/>
        </authorList>
    </citation>
    <scope>NUCLEOTIDE SEQUENCE</scope>
</reference>
<dbReference type="EMBL" id="BA000009">
    <property type="protein sequence ID" value="BAA99346.1"/>
    <property type="molecule type" value="Genomic_DNA"/>
</dbReference>